<organism evidence="1 2">
    <name type="scientific">Clunio marinus</name>
    <dbReference type="NCBI Taxonomy" id="568069"/>
    <lineage>
        <taxon>Eukaryota</taxon>
        <taxon>Metazoa</taxon>
        <taxon>Ecdysozoa</taxon>
        <taxon>Arthropoda</taxon>
        <taxon>Hexapoda</taxon>
        <taxon>Insecta</taxon>
        <taxon>Pterygota</taxon>
        <taxon>Neoptera</taxon>
        <taxon>Endopterygota</taxon>
        <taxon>Diptera</taxon>
        <taxon>Nematocera</taxon>
        <taxon>Chironomoidea</taxon>
        <taxon>Chironomidae</taxon>
        <taxon>Clunio</taxon>
    </lineage>
</organism>
<sequence length="263" mass="30958">MDATYNESFVIYEQILEKTPDERSVFSCNITSLVPIENLFLQFLLLVQKSNYAAFEPVIKTGSINMCGFLKNQKGNKILRMIFNGSNDSKNFPKSCPIEPGFYFFHGFKFDEHLLPPHPSKLLVDRIDVTYNESFVIYEQLLEKTPDESTIFSCNVTYVTKIENSFLQFLLFEQKPNGVYESLVKSGPMNMCGFFKNQKGNRIFRMIFSDDKSNRKIKLELKERLSIFIEYINMNIYDEINDRIKWEKKKEKEMKKKKKLENV</sequence>
<reference evidence="1 2" key="1">
    <citation type="submission" date="2015-04" db="EMBL/GenBank/DDBJ databases">
        <authorList>
            <person name="Syromyatnikov M.Y."/>
            <person name="Popov V.N."/>
        </authorList>
    </citation>
    <scope>NUCLEOTIDE SEQUENCE [LARGE SCALE GENOMIC DNA]</scope>
</reference>
<name>A0A1J1HHE7_9DIPT</name>
<evidence type="ECO:0000313" key="2">
    <source>
        <dbReference type="Proteomes" id="UP000183832"/>
    </source>
</evidence>
<proteinExistence type="predicted"/>
<gene>
    <name evidence="1" type="ORF">CLUMA_CG001231</name>
</gene>
<dbReference type="InterPro" id="IPR010512">
    <property type="entry name" value="DUF1091"/>
</dbReference>
<dbReference type="Proteomes" id="UP000183832">
    <property type="component" value="Unassembled WGS sequence"/>
</dbReference>
<protein>
    <submittedName>
        <fullName evidence="1">CLUMA_CG001231, isoform A</fullName>
    </submittedName>
</protein>
<dbReference type="AlphaFoldDB" id="A0A1J1HHE7"/>
<evidence type="ECO:0000313" key="1">
    <source>
        <dbReference type="EMBL" id="CRK87429.1"/>
    </source>
</evidence>
<accession>A0A1J1HHE7</accession>
<keyword evidence="2" id="KW-1185">Reference proteome</keyword>
<dbReference type="EMBL" id="CVRI01000004">
    <property type="protein sequence ID" value="CRK87429.1"/>
    <property type="molecule type" value="Genomic_DNA"/>
</dbReference>
<dbReference type="OrthoDB" id="8186735at2759"/>
<dbReference type="PANTHER" id="PTHR20898">
    <property type="entry name" value="DAEDALUS ON 3-RELATED-RELATED"/>
    <property type="match status" value="1"/>
</dbReference>
<dbReference type="Pfam" id="PF06477">
    <property type="entry name" value="DUF1091"/>
    <property type="match status" value="1"/>
</dbReference>